<feature type="region of interest" description="Disordered" evidence="1">
    <location>
        <begin position="403"/>
        <end position="458"/>
    </location>
</feature>
<evidence type="ECO:0000313" key="2">
    <source>
        <dbReference type="EMBL" id="KAG6415789.1"/>
    </source>
</evidence>
<evidence type="ECO:0000313" key="3">
    <source>
        <dbReference type="Proteomes" id="UP000298416"/>
    </source>
</evidence>
<reference evidence="2" key="1">
    <citation type="submission" date="2018-01" db="EMBL/GenBank/DDBJ databases">
        <authorList>
            <person name="Mao J.F."/>
        </authorList>
    </citation>
    <scope>NUCLEOTIDE SEQUENCE</scope>
    <source>
        <strain evidence="2">Huo1</strain>
        <tissue evidence="2">Leaf</tissue>
    </source>
</reference>
<proteinExistence type="predicted"/>
<gene>
    <name evidence="2" type="ORF">SASPL_123207</name>
</gene>
<feature type="compositionally biased region" description="Basic and acidic residues" evidence="1">
    <location>
        <begin position="440"/>
        <end position="458"/>
    </location>
</feature>
<dbReference type="AlphaFoldDB" id="A0A8X8XMT0"/>
<evidence type="ECO:0008006" key="4">
    <source>
        <dbReference type="Google" id="ProtNLM"/>
    </source>
</evidence>
<protein>
    <recommendedName>
        <fullName evidence="4">EGF-like domain-containing protein</fullName>
    </recommendedName>
</protein>
<comment type="caution">
    <text evidence="2">The sequence shown here is derived from an EMBL/GenBank/DDBJ whole genome shotgun (WGS) entry which is preliminary data.</text>
</comment>
<dbReference type="EMBL" id="PNBA02000008">
    <property type="protein sequence ID" value="KAG6415789.1"/>
    <property type="molecule type" value="Genomic_DNA"/>
</dbReference>
<keyword evidence="3" id="KW-1185">Reference proteome</keyword>
<sequence>MHDPSCQSHDNQPLTHATSSPMQRHATSQSTIPTSLLSEISQPYREFPAVRASATKSRTRSRNVVIPHPRSVMQVFVPPNHHMASRPLPKDQPIPSSKFGDVIEAKVGATSTPSYGDYYMESHLQKQALLFRIFDLGAFDRVEFIQFRHEYQPPPSKSSGVFSASQDVGASSTSDVAMSEKGVFPNLCSNSIRRRKGRNYECWHQWKDLGSAALILTSTLRASPPVVRLEWIAGVENCSQAKLNPTTYACQDSKSLCVYVANVSKGYQCSCLQGYEGNPYVVRVNYPTLGFSRYNWSDTQRRINKTEERRLSIDLSGTQFTLSEDSWISVIGCDDIMAAEYWPCNGCCGAPVPRETVVAEQVGLCEQSSDDGGTEPACLDDFPSARTRGRRVWRLRHRIYGNQRQQQREPRRLGHLRSNSDDRRRQIGATENLGETVQFVDERECTGDGGRDRLDDDR</sequence>
<feature type="compositionally biased region" description="Basic and acidic residues" evidence="1">
    <location>
        <begin position="406"/>
        <end position="425"/>
    </location>
</feature>
<name>A0A8X8XMT0_SALSN</name>
<accession>A0A8X8XMT0</accession>
<feature type="region of interest" description="Disordered" evidence="1">
    <location>
        <begin position="1"/>
        <end position="31"/>
    </location>
</feature>
<reference evidence="2" key="2">
    <citation type="submission" date="2020-08" db="EMBL/GenBank/DDBJ databases">
        <title>Plant Genome Project.</title>
        <authorList>
            <person name="Zhang R.-G."/>
        </authorList>
    </citation>
    <scope>NUCLEOTIDE SEQUENCE</scope>
    <source>
        <strain evidence="2">Huo1</strain>
        <tissue evidence="2">Leaf</tissue>
    </source>
</reference>
<organism evidence="2">
    <name type="scientific">Salvia splendens</name>
    <name type="common">Scarlet sage</name>
    <dbReference type="NCBI Taxonomy" id="180675"/>
    <lineage>
        <taxon>Eukaryota</taxon>
        <taxon>Viridiplantae</taxon>
        <taxon>Streptophyta</taxon>
        <taxon>Embryophyta</taxon>
        <taxon>Tracheophyta</taxon>
        <taxon>Spermatophyta</taxon>
        <taxon>Magnoliopsida</taxon>
        <taxon>eudicotyledons</taxon>
        <taxon>Gunneridae</taxon>
        <taxon>Pentapetalae</taxon>
        <taxon>asterids</taxon>
        <taxon>lamiids</taxon>
        <taxon>Lamiales</taxon>
        <taxon>Lamiaceae</taxon>
        <taxon>Nepetoideae</taxon>
        <taxon>Mentheae</taxon>
        <taxon>Salviinae</taxon>
        <taxon>Salvia</taxon>
        <taxon>Salvia subgen. Calosphace</taxon>
        <taxon>core Calosphace</taxon>
    </lineage>
</organism>
<dbReference type="Proteomes" id="UP000298416">
    <property type="component" value="Unassembled WGS sequence"/>
</dbReference>
<evidence type="ECO:0000256" key="1">
    <source>
        <dbReference type="SAM" id="MobiDB-lite"/>
    </source>
</evidence>